<keyword evidence="3" id="KW-0812">Transmembrane</keyword>
<evidence type="ECO:0000256" key="3">
    <source>
        <dbReference type="SAM" id="Phobius"/>
    </source>
</evidence>
<dbReference type="Pfam" id="PF14523">
    <property type="entry name" value="Syntaxin_2"/>
    <property type="match status" value="1"/>
</dbReference>
<dbReference type="Gene3D" id="1.20.58.70">
    <property type="match status" value="1"/>
</dbReference>
<dbReference type="InterPro" id="IPR000727">
    <property type="entry name" value="T_SNARE_dom"/>
</dbReference>
<gene>
    <name evidence="5" type="primary">PEP12_1</name>
    <name evidence="5" type="ORF">LTR82_002564</name>
</gene>
<feature type="compositionally biased region" description="Polar residues" evidence="2">
    <location>
        <begin position="148"/>
        <end position="157"/>
    </location>
</feature>
<proteinExistence type="inferred from homology"/>
<dbReference type="CDD" id="cd15840">
    <property type="entry name" value="SNARE_Qa"/>
    <property type="match status" value="1"/>
</dbReference>
<dbReference type="Pfam" id="PF05739">
    <property type="entry name" value="SNARE"/>
    <property type="match status" value="1"/>
</dbReference>
<evidence type="ECO:0000256" key="2">
    <source>
        <dbReference type="SAM" id="MobiDB-lite"/>
    </source>
</evidence>
<feature type="region of interest" description="Disordered" evidence="2">
    <location>
        <begin position="1"/>
        <end position="26"/>
    </location>
</feature>
<dbReference type="EMBL" id="JASUXU010000004">
    <property type="protein sequence ID" value="KAK0326721.1"/>
    <property type="molecule type" value="Genomic_DNA"/>
</dbReference>
<feature type="transmembrane region" description="Helical" evidence="3">
    <location>
        <begin position="255"/>
        <end position="275"/>
    </location>
</feature>
<dbReference type="InterPro" id="IPR045242">
    <property type="entry name" value="Syntaxin"/>
</dbReference>
<reference evidence="5" key="1">
    <citation type="submission" date="2021-12" db="EMBL/GenBank/DDBJ databases">
        <title>Black yeast isolated from Biological Soil Crust.</title>
        <authorList>
            <person name="Kurbessoian T."/>
        </authorList>
    </citation>
    <scope>NUCLEOTIDE SEQUENCE</scope>
    <source>
        <strain evidence="5">CCFEE 5208</strain>
    </source>
</reference>
<dbReference type="PROSITE" id="PS00914">
    <property type="entry name" value="SYNTAXIN"/>
    <property type="match status" value="1"/>
</dbReference>
<organism evidence="5 6">
    <name type="scientific">Friedmanniomyces endolithicus</name>
    <dbReference type="NCBI Taxonomy" id="329885"/>
    <lineage>
        <taxon>Eukaryota</taxon>
        <taxon>Fungi</taxon>
        <taxon>Dikarya</taxon>
        <taxon>Ascomycota</taxon>
        <taxon>Pezizomycotina</taxon>
        <taxon>Dothideomycetes</taxon>
        <taxon>Dothideomycetidae</taxon>
        <taxon>Mycosphaerellales</taxon>
        <taxon>Teratosphaeriaceae</taxon>
        <taxon>Friedmanniomyces</taxon>
    </lineage>
</organism>
<dbReference type="InterPro" id="IPR010989">
    <property type="entry name" value="SNARE"/>
</dbReference>
<sequence length="434" mass="48678">MSFADNPSALESQPTTWRRTDDPQYADDPEFQQYTIQLSDQLFALTANISKLSTQIGLLGTKRETDRVRERVQDLLSETGDSFKDVGEGLRKVAAWHDLEPSQKYTQGKLNQEFKASLTEFQGLQRQALEKQRASATAAKAALDQDGDSPTATTDAGQQQLQQQEAPRLANQDEVEYQETLIQTRETEIQQIENSVSELNELFRDVAHMVHDQGGQLDVISENVVQTRDDTREADSQLRTASRHQRSARGKACCLLVVLVVVLTVIILAAVLGSVTRRPMMSEPGARETNPLITLANTTTNLTYASTKPYLTSQLRQALGTLAREIMQTLVDQGRAFLFHDPDALPGLPKDVIWVLGPDPEANDLNHQWSEFAFEAETTSGFDRPAGAYEGMSDDVARILLVSAWEQRRVLRTRSDWRRARIERTAMLEEGYLE</sequence>
<dbReference type="PANTHER" id="PTHR19957:SF38">
    <property type="entry name" value="LD27581P"/>
    <property type="match status" value="1"/>
</dbReference>
<dbReference type="GO" id="GO:0000149">
    <property type="term" value="F:SNARE binding"/>
    <property type="evidence" value="ECO:0007669"/>
    <property type="project" value="TreeGrafter"/>
</dbReference>
<keyword evidence="3" id="KW-0472">Membrane</keyword>
<dbReference type="Gene3D" id="1.20.5.110">
    <property type="match status" value="1"/>
</dbReference>
<feature type="domain" description="T-SNARE coiled-coil homology" evidence="4">
    <location>
        <begin position="179"/>
        <end position="241"/>
    </location>
</feature>
<evidence type="ECO:0000256" key="1">
    <source>
        <dbReference type="ARBA" id="ARBA00009063"/>
    </source>
</evidence>
<dbReference type="GO" id="GO:0006896">
    <property type="term" value="P:Golgi to vacuole transport"/>
    <property type="evidence" value="ECO:0007669"/>
    <property type="project" value="TreeGrafter"/>
</dbReference>
<dbReference type="InterPro" id="IPR006012">
    <property type="entry name" value="Syntaxin/epimorphin_CS"/>
</dbReference>
<comment type="caution">
    <text evidence="5">The sequence shown here is derived from an EMBL/GenBank/DDBJ whole genome shotgun (WGS) entry which is preliminary data.</text>
</comment>
<protein>
    <submittedName>
        <fullName evidence="5">SNAP receptor</fullName>
    </submittedName>
</protein>
<dbReference type="GO" id="GO:0048278">
    <property type="term" value="P:vesicle docking"/>
    <property type="evidence" value="ECO:0007669"/>
    <property type="project" value="TreeGrafter"/>
</dbReference>
<name>A0AAN6FYP4_9PEZI</name>
<dbReference type="FunFam" id="1.20.5.110:FF:000059">
    <property type="entry name" value="Related to syntaxin 12"/>
    <property type="match status" value="1"/>
</dbReference>
<dbReference type="SMART" id="SM00397">
    <property type="entry name" value="t_SNARE"/>
    <property type="match status" value="1"/>
</dbReference>
<dbReference type="PANTHER" id="PTHR19957">
    <property type="entry name" value="SYNTAXIN"/>
    <property type="match status" value="1"/>
</dbReference>
<comment type="similarity">
    <text evidence="1">Belongs to the syntaxin family.</text>
</comment>
<dbReference type="PROSITE" id="PS50192">
    <property type="entry name" value="T_SNARE"/>
    <property type="match status" value="1"/>
</dbReference>
<dbReference type="GO" id="GO:0006886">
    <property type="term" value="P:intracellular protein transport"/>
    <property type="evidence" value="ECO:0007669"/>
    <property type="project" value="InterPro"/>
</dbReference>
<feature type="region of interest" description="Disordered" evidence="2">
    <location>
        <begin position="135"/>
        <end position="170"/>
    </location>
</feature>
<dbReference type="GO" id="GO:0012505">
    <property type="term" value="C:endomembrane system"/>
    <property type="evidence" value="ECO:0007669"/>
    <property type="project" value="TreeGrafter"/>
</dbReference>
<keyword evidence="5" id="KW-0675">Receptor</keyword>
<keyword evidence="3" id="KW-1133">Transmembrane helix</keyword>
<accession>A0AAN6FYP4</accession>
<evidence type="ECO:0000313" key="5">
    <source>
        <dbReference type="EMBL" id="KAK0326721.1"/>
    </source>
</evidence>
<evidence type="ECO:0000259" key="4">
    <source>
        <dbReference type="PROSITE" id="PS50192"/>
    </source>
</evidence>
<dbReference type="InterPro" id="IPR006011">
    <property type="entry name" value="Syntaxin_N"/>
</dbReference>
<dbReference type="SUPFAM" id="SSF47661">
    <property type="entry name" value="t-snare proteins"/>
    <property type="match status" value="1"/>
</dbReference>
<evidence type="ECO:0000313" key="6">
    <source>
        <dbReference type="Proteomes" id="UP001168146"/>
    </source>
</evidence>
<dbReference type="Proteomes" id="UP001168146">
    <property type="component" value="Unassembled WGS sequence"/>
</dbReference>
<dbReference type="GO" id="GO:0005484">
    <property type="term" value="F:SNAP receptor activity"/>
    <property type="evidence" value="ECO:0007669"/>
    <property type="project" value="InterPro"/>
</dbReference>
<dbReference type="GO" id="GO:0031201">
    <property type="term" value="C:SNARE complex"/>
    <property type="evidence" value="ECO:0007669"/>
    <property type="project" value="TreeGrafter"/>
</dbReference>
<dbReference type="GO" id="GO:0006906">
    <property type="term" value="P:vesicle fusion"/>
    <property type="evidence" value="ECO:0007669"/>
    <property type="project" value="TreeGrafter"/>
</dbReference>
<dbReference type="AlphaFoldDB" id="A0AAN6FYP4"/>